<sequence>MNSLQLLTESGFFWQDRIKGFARMNDRVLALWYRMPNELVAESELVQIAKSLLRMVSTQEDDGGFFTVKKDHHPLQVHVHFNRWPHDLKPLFGREESVH</sequence>
<evidence type="ECO:0000313" key="2">
    <source>
        <dbReference type="Proteomes" id="UP000192660"/>
    </source>
</evidence>
<dbReference type="RefSeq" id="WP_020373914.1">
    <property type="nucleotide sequence ID" value="NZ_FWWY01000001.1"/>
</dbReference>
<protein>
    <submittedName>
        <fullName evidence="1">Uncharacterized protein</fullName>
    </submittedName>
</protein>
<evidence type="ECO:0000313" key="1">
    <source>
        <dbReference type="EMBL" id="SMC05515.1"/>
    </source>
</evidence>
<dbReference type="Proteomes" id="UP000192660">
    <property type="component" value="Unassembled WGS sequence"/>
</dbReference>
<reference evidence="2" key="1">
    <citation type="submission" date="2017-04" db="EMBL/GenBank/DDBJ databases">
        <authorList>
            <person name="Varghese N."/>
            <person name="Submissions S."/>
        </authorList>
    </citation>
    <scope>NUCLEOTIDE SEQUENCE [LARGE SCALE GENOMIC DNA]</scope>
    <source>
        <strain evidence="2">DSM 9293</strain>
    </source>
</reference>
<gene>
    <name evidence="1" type="ORF">SAMN00768000_2286</name>
</gene>
<name>A0A1W1WGZ6_SULTA</name>
<keyword evidence="2" id="KW-1185">Reference proteome</keyword>
<dbReference type="EMBL" id="FWWY01000001">
    <property type="protein sequence ID" value="SMC05515.1"/>
    <property type="molecule type" value="Genomic_DNA"/>
</dbReference>
<proteinExistence type="predicted"/>
<accession>A0A1W1WGZ6</accession>
<organism evidence="1 2">
    <name type="scientific">Sulfobacillus thermosulfidooxidans (strain DSM 9293 / VKM B-1269 / AT-1)</name>
    <dbReference type="NCBI Taxonomy" id="929705"/>
    <lineage>
        <taxon>Bacteria</taxon>
        <taxon>Bacillati</taxon>
        <taxon>Bacillota</taxon>
        <taxon>Clostridia</taxon>
        <taxon>Eubacteriales</taxon>
        <taxon>Clostridiales Family XVII. Incertae Sedis</taxon>
        <taxon>Sulfobacillus</taxon>
    </lineage>
</organism>
<dbReference type="OrthoDB" id="9874128at2"/>
<dbReference type="STRING" id="28034.BFX07_08800"/>
<dbReference type="AlphaFoldDB" id="A0A1W1WGZ6"/>